<reference evidence="1" key="1">
    <citation type="submission" date="2023-07" db="EMBL/GenBank/DDBJ databases">
        <authorList>
            <consortium name="AG Swart"/>
            <person name="Singh M."/>
            <person name="Singh A."/>
            <person name="Seah K."/>
            <person name="Emmerich C."/>
        </authorList>
    </citation>
    <scope>NUCLEOTIDE SEQUENCE</scope>
    <source>
        <strain evidence="1">DP1</strain>
    </source>
</reference>
<comment type="caution">
    <text evidence="1">The sequence shown here is derived from an EMBL/GenBank/DDBJ whole genome shotgun (WGS) entry which is preliminary data.</text>
</comment>
<organism evidence="1 2">
    <name type="scientific">Euplotes crassus</name>
    <dbReference type="NCBI Taxonomy" id="5936"/>
    <lineage>
        <taxon>Eukaryota</taxon>
        <taxon>Sar</taxon>
        <taxon>Alveolata</taxon>
        <taxon>Ciliophora</taxon>
        <taxon>Intramacronucleata</taxon>
        <taxon>Spirotrichea</taxon>
        <taxon>Hypotrichia</taxon>
        <taxon>Euplotida</taxon>
        <taxon>Euplotidae</taxon>
        <taxon>Moneuplotes</taxon>
    </lineage>
</organism>
<name>A0AAD1XEL7_EUPCR</name>
<proteinExistence type="predicted"/>
<dbReference type="AlphaFoldDB" id="A0AAD1XEL7"/>
<sequence length="363" mass="41691">MFNSYILERNRQKENEKQRYTLDLRKTQKRNYLANRYRGRVLDFMNKMAKKTKFVNESAHELSRSVYTSVNIRKRRSSQVSKSVDYNDFITEPGDSNAFNLRPREKTKEIAGDFNKNFSGKNSLQRVYDIARENSMKANFENFLEKDSSKIKSGREILPELHDKTHFKGASTLLTYDNEINDIKSNAMLISKFESVKKSISGSPFYKANSRSIDQRRDKLSCYNSHNNDSNHNNKSKVNLIVKVAGRNLKDENFGNTKSQPKGLNLNISQSNISDYGFQCGGITSPNTLKRKKPTLPRANFHQKAIKKFSSEIFNRNKQQSRASISRKLQDSTIGDHDDSVSLDIPLITKQVLSQCGIVKCMP</sequence>
<gene>
    <name evidence="1" type="ORF">ECRASSUSDP1_LOCUS13215</name>
</gene>
<evidence type="ECO:0000313" key="1">
    <source>
        <dbReference type="EMBL" id="CAI2371890.1"/>
    </source>
</evidence>
<keyword evidence="2" id="KW-1185">Reference proteome</keyword>
<dbReference type="Proteomes" id="UP001295684">
    <property type="component" value="Unassembled WGS sequence"/>
</dbReference>
<dbReference type="EMBL" id="CAMPGE010013145">
    <property type="protein sequence ID" value="CAI2371890.1"/>
    <property type="molecule type" value="Genomic_DNA"/>
</dbReference>
<evidence type="ECO:0000313" key="2">
    <source>
        <dbReference type="Proteomes" id="UP001295684"/>
    </source>
</evidence>
<accession>A0AAD1XEL7</accession>
<protein>
    <submittedName>
        <fullName evidence="1">Uncharacterized protein</fullName>
    </submittedName>
</protein>